<evidence type="ECO:0000256" key="1">
    <source>
        <dbReference type="SAM" id="MobiDB-lite"/>
    </source>
</evidence>
<feature type="region of interest" description="Disordered" evidence="1">
    <location>
        <begin position="1"/>
        <end position="58"/>
    </location>
</feature>
<dbReference type="EMBL" id="SWKR01000002">
    <property type="protein sequence ID" value="TKD50582.1"/>
    <property type="molecule type" value="Genomic_DNA"/>
</dbReference>
<feature type="compositionally biased region" description="Low complexity" evidence="1">
    <location>
        <begin position="235"/>
        <end position="248"/>
    </location>
</feature>
<reference evidence="2 3" key="1">
    <citation type="submission" date="2019-04" db="EMBL/GenBank/DDBJ databases">
        <authorList>
            <person name="Yang Y."/>
            <person name="Wei D."/>
        </authorList>
    </citation>
    <scope>NUCLEOTIDE SEQUENCE [LARGE SCALE GENOMIC DNA]</scope>
    <source>
        <strain evidence="2 3">L-1-4w-11</strain>
    </source>
</reference>
<keyword evidence="3" id="KW-1185">Reference proteome</keyword>
<accession>A0A4U1L1X7</accession>
<dbReference type="Proteomes" id="UP000309138">
    <property type="component" value="Unassembled WGS sequence"/>
</dbReference>
<evidence type="ECO:0000313" key="3">
    <source>
        <dbReference type="Proteomes" id="UP000309138"/>
    </source>
</evidence>
<comment type="caution">
    <text evidence="2">The sequence shown here is derived from an EMBL/GenBank/DDBJ whole genome shotgun (WGS) entry which is preliminary data.</text>
</comment>
<protein>
    <submittedName>
        <fullName evidence="2">Uncharacterized protein</fullName>
    </submittedName>
</protein>
<dbReference type="AlphaFoldDB" id="A0A4U1L1X7"/>
<evidence type="ECO:0000313" key="2">
    <source>
        <dbReference type="EMBL" id="TKD50582.1"/>
    </source>
</evidence>
<organism evidence="2 3">
    <name type="scientific">Sphingomonas baiyangensis</name>
    <dbReference type="NCBI Taxonomy" id="2572576"/>
    <lineage>
        <taxon>Bacteria</taxon>
        <taxon>Pseudomonadati</taxon>
        <taxon>Pseudomonadota</taxon>
        <taxon>Alphaproteobacteria</taxon>
        <taxon>Sphingomonadales</taxon>
        <taxon>Sphingomonadaceae</taxon>
        <taxon>Sphingomonas</taxon>
    </lineage>
</organism>
<name>A0A4U1L1X7_9SPHN</name>
<feature type="region of interest" description="Disordered" evidence="1">
    <location>
        <begin position="233"/>
        <end position="288"/>
    </location>
</feature>
<gene>
    <name evidence="2" type="ORF">FBR43_07235</name>
</gene>
<sequence length="288" mass="30561">MIGTRFNRQRTPDGMQINPLPPAPAQPQPQVPAFGAAGGELPGRGTIPAGAISPEPEKPRGFFNKVGAYLKEPGVGAALFRSGAETLRNGFGSGLAAAAGYMDNRNEEQRIAQQWQQGFALQQDRAQREFEKQNAEAQRAAMDRRTDLQGRAAATLMGVDDPEAMRSSLEPFRAAFEAEGLSIDSFDTSPQSLAAMAAMSRSPDQILGDHRINWMPIAPGATIQGFSGPRNIPLPSGAGRSGGAAPARITSEREMRELPPGAEFIAPDGSRRRVPGGGATPAGSRTFR</sequence>
<dbReference type="RefSeq" id="WP_136942525.1">
    <property type="nucleotide sequence ID" value="NZ_SWKR01000002.1"/>
</dbReference>
<feature type="compositionally biased region" description="Pro residues" evidence="1">
    <location>
        <begin position="19"/>
        <end position="30"/>
    </location>
</feature>
<proteinExistence type="predicted"/>